<dbReference type="RefSeq" id="WP_002166823.1">
    <property type="nucleotide sequence ID" value="NZ_LCYI01000063.1"/>
</dbReference>
<accession>A0A0G8EDC7</accession>
<dbReference type="Pfam" id="PF13411">
    <property type="entry name" value="MerR_1"/>
    <property type="match status" value="1"/>
</dbReference>
<protein>
    <recommendedName>
        <fullName evidence="1">HTH merR-type domain-containing protein</fullName>
    </recommendedName>
</protein>
<evidence type="ECO:0000313" key="3">
    <source>
        <dbReference type="Proteomes" id="UP000035214"/>
    </source>
</evidence>
<evidence type="ECO:0000259" key="1">
    <source>
        <dbReference type="Pfam" id="PF13411"/>
    </source>
</evidence>
<evidence type="ECO:0000313" key="2">
    <source>
        <dbReference type="EMBL" id="KLA22080.1"/>
    </source>
</evidence>
<dbReference type="Gene3D" id="1.10.1660.10">
    <property type="match status" value="1"/>
</dbReference>
<sequence>MIDEQLSDGYYRVSEVATMLDIPESTLRRWLNDFDEYLNIKKERQLKYVHEDSIDTVKKIKHYYSESKKKHEIVVLLDMDPTVIRNVYAEEIDDDDEQKETSLVKAQQVNTDLIEALTEKITEEVTAKVTAELTKQNMEFFAAVAKQSQDNFDRINKRLEERDEKLMSTIRLIQEQKSANAQKQENTEQKGGFFSKFFGKK</sequence>
<dbReference type="InterPro" id="IPR000551">
    <property type="entry name" value="MerR-type_HTH_dom"/>
</dbReference>
<dbReference type="Proteomes" id="UP000035214">
    <property type="component" value="Unassembled WGS sequence"/>
</dbReference>
<name>A0A0G8EDC7_BACCE</name>
<organism evidence="2 3">
    <name type="scientific">Bacillus cereus</name>
    <dbReference type="NCBI Taxonomy" id="1396"/>
    <lineage>
        <taxon>Bacteria</taxon>
        <taxon>Bacillati</taxon>
        <taxon>Bacillota</taxon>
        <taxon>Bacilli</taxon>
        <taxon>Bacillales</taxon>
        <taxon>Bacillaceae</taxon>
        <taxon>Bacillus</taxon>
        <taxon>Bacillus cereus group</taxon>
    </lineage>
</organism>
<reference evidence="2 3" key="1">
    <citation type="submission" date="2015-04" db="EMBL/GenBank/DDBJ databases">
        <title>Draft Genome Sequences of Eight Spore-Forming Food Isolates of Bacillus cereus Genome sequencing.</title>
        <authorList>
            <person name="Krawcyk A.O."/>
            <person name="de Jong A."/>
            <person name="Eijlander R.T."/>
            <person name="Berendsen E.M."/>
            <person name="Holsappel S."/>
            <person name="Wells-Bennik M."/>
            <person name="Kuipers O.P."/>
        </authorList>
    </citation>
    <scope>NUCLEOTIDE SEQUENCE [LARGE SCALE GENOMIC DNA]</scope>
    <source>
        <strain evidence="2 3">B4077</strain>
    </source>
</reference>
<feature type="domain" description="HTH merR-type" evidence="1">
    <location>
        <begin position="11"/>
        <end position="62"/>
    </location>
</feature>
<gene>
    <name evidence="2" type="ORF">B4077_6208</name>
</gene>
<dbReference type="GO" id="GO:0006355">
    <property type="term" value="P:regulation of DNA-templated transcription"/>
    <property type="evidence" value="ECO:0007669"/>
    <property type="project" value="InterPro"/>
</dbReference>
<dbReference type="EMBL" id="LCYI01000063">
    <property type="protein sequence ID" value="KLA22080.1"/>
    <property type="molecule type" value="Genomic_DNA"/>
</dbReference>
<dbReference type="PATRIC" id="fig|1396.428.peg.2679"/>
<proteinExistence type="predicted"/>
<dbReference type="AlphaFoldDB" id="A0A0G8EDC7"/>
<dbReference type="GO" id="GO:0003677">
    <property type="term" value="F:DNA binding"/>
    <property type="evidence" value="ECO:0007669"/>
    <property type="project" value="InterPro"/>
</dbReference>
<comment type="caution">
    <text evidence="2">The sequence shown here is derived from an EMBL/GenBank/DDBJ whole genome shotgun (WGS) entry which is preliminary data.</text>
</comment>